<proteinExistence type="predicted"/>
<protein>
    <submittedName>
        <fullName evidence="1">Uncharacterized protein</fullName>
    </submittedName>
</protein>
<name>A0ABT0CQ38_9HYPH</name>
<dbReference type="Proteomes" id="UP001201844">
    <property type="component" value="Unassembled WGS sequence"/>
</dbReference>
<accession>A0ABT0CQ38</accession>
<gene>
    <name evidence="1" type="ORF">MKI86_16335</name>
</gene>
<dbReference type="EMBL" id="JAKVIN010000007">
    <property type="protein sequence ID" value="MCJ8150720.1"/>
    <property type="molecule type" value="Genomic_DNA"/>
</dbReference>
<evidence type="ECO:0000313" key="2">
    <source>
        <dbReference type="Proteomes" id="UP001201844"/>
    </source>
</evidence>
<sequence length="67" mass="7586">MSKANDNADTEFFMTAMAMVRKNFHEGKTASETKHAFERLYNERLAWPRNPKTIAEAAVEDVPDAPS</sequence>
<geneLocation type="plasmid" evidence="1">
    <name>unnamed</name>
</geneLocation>
<reference evidence="1 2" key="1">
    <citation type="submission" date="2022-02" db="EMBL/GenBank/DDBJ databases">
        <title>Shinella B3.7 sp. nov., isolated from Sediment (Zhairuo Island).</title>
        <authorList>
            <person name="Chen G."/>
        </authorList>
    </citation>
    <scope>NUCLEOTIDE SEQUENCE [LARGE SCALE GENOMIC DNA]</scope>
    <source>
        <strain evidence="1 2">B3.7</strain>
        <plasmid evidence="1">unnamed</plasmid>
    </source>
</reference>
<dbReference type="RefSeq" id="WP_241602566.1">
    <property type="nucleotide sequence ID" value="NZ_JAKVIN010000007.1"/>
</dbReference>
<keyword evidence="2" id="KW-1185">Reference proteome</keyword>
<keyword evidence="1" id="KW-0614">Plasmid</keyword>
<evidence type="ECO:0000313" key="1">
    <source>
        <dbReference type="EMBL" id="MCJ8150720.1"/>
    </source>
</evidence>
<organism evidence="1 2">
    <name type="scientific">Shinella sedimenti</name>
    <dbReference type="NCBI Taxonomy" id="2919913"/>
    <lineage>
        <taxon>Bacteria</taxon>
        <taxon>Pseudomonadati</taxon>
        <taxon>Pseudomonadota</taxon>
        <taxon>Alphaproteobacteria</taxon>
        <taxon>Hyphomicrobiales</taxon>
        <taxon>Rhizobiaceae</taxon>
        <taxon>Shinella</taxon>
    </lineage>
</organism>
<comment type="caution">
    <text evidence="1">The sequence shown here is derived from an EMBL/GenBank/DDBJ whole genome shotgun (WGS) entry which is preliminary data.</text>
</comment>